<evidence type="ECO:0000313" key="1">
    <source>
        <dbReference type="EMBL" id="KAK8493082.1"/>
    </source>
</evidence>
<proteinExistence type="predicted"/>
<keyword evidence="2" id="KW-1185">Reference proteome</keyword>
<protein>
    <submittedName>
        <fullName evidence="1">Uncharacterized protein</fullName>
    </submittedName>
</protein>
<name>A0ABR2AJH0_9ROSI</name>
<gene>
    <name evidence="1" type="ORF">V6N12_031782</name>
</gene>
<accession>A0ABR2AJH0</accession>
<reference evidence="1 2" key="1">
    <citation type="journal article" date="2024" name="G3 (Bethesda)">
        <title>Genome assembly of Hibiscus sabdariffa L. provides insights into metabolisms of medicinal natural products.</title>
        <authorList>
            <person name="Kim T."/>
        </authorList>
    </citation>
    <scope>NUCLEOTIDE SEQUENCE [LARGE SCALE GENOMIC DNA]</scope>
    <source>
        <strain evidence="1">TK-2024</strain>
        <tissue evidence="1">Old leaves</tissue>
    </source>
</reference>
<evidence type="ECO:0000313" key="2">
    <source>
        <dbReference type="Proteomes" id="UP001472677"/>
    </source>
</evidence>
<sequence>MIDAICNHLREVGEAGEYEALKACIQQRRCHWNCVLHMQYFFIIEVSYAFHMRAIGTELAFNKQNSHFKSAKPVHAHVLKNGSD</sequence>
<dbReference type="EMBL" id="JBBPBM010000650">
    <property type="protein sequence ID" value="KAK8493082.1"/>
    <property type="molecule type" value="Genomic_DNA"/>
</dbReference>
<dbReference type="Proteomes" id="UP001472677">
    <property type="component" value="Unassembled WGS sequence"/>
</dbReference>
<comment type="caution">
    <text evidence="1">The sequence shown here is derived from an EMBL/GenBank/DDBJ whole genome shotgun (WGS) entry which is preliminary data.</text>
</comment>
<organism evidence="1 2">
    <name type="scientific">Hibiscus sabdariffa</name>
    <name type="common">roselle</name>
    <dbReference type="NCBI Taxonomy" id="183260"/>
    <lineage>
        <taxon>Eukaryota</taxon>
        <taxon>Viridiplantae</taxon>
        <taxon>Streptophyta</taxon>
        <taxon>Embryophyta</taxon>
        <taxon>Tracheophyta</taxon>
        <taxon>Spermatophyta</taxon>
        <taxon>Magnoliopsida</taxon>
        <taxon>eudicotyledons</taxon>
        <taxon>Gunneridae</taxon>
        <taxon>Pentapetalae</taxon>
        <taxon>rosids</taxon>
        <taxon>malvids</taxon>
        <taxon>Malvales</taxon>
        <taxon>Malvaceae</taxon>
        <taxon>Malvoideae</taxon>
        <taxon>Hibiscus</taxon>
    </lineage>
</organism>